<proteinExistence type="predicted"/>
<dbReference type="PANTHER" id="PTHR28582:SF1">
    <property type="entry name" value="TRNA-SPLICING ENDONUCLEASE SUBUNIT SEN15"/>
    <property type="match status" value="1"/>
</dbReference>
<dbReference type="EMBL" id="JAEMGP010000012">
    <property type="protein sequence ID" value="KAG5202556.1"/>
    <property type="molecule type" value="Genomic_DNA"/>
</dbReference>
<organism evidence="2 3">
    <name type="scientific">Ovis aries</name>
    <name type="common">Sheep</name>
    <dbReference type="NCBI Taxonomy" id="9940"/>
    <lineage>
        <taxon>Eukaryota</taxon>
        <taxon>Metazoa</taxon>
        <taxon>Chordata</taxon>
        <taxon>Craniata</taxon>
        <taxon>Vertebrata</taxon>
        <taxon>Euteleostomi</taxon>
        <taxon>Mammalia</taxon>
        <taxon>Eutheria</taxon>
        <taxon>Laurasiatheria</taxon>
        <taxon>Artiodactyla</taxon>
        <taxon>Ruminantia</taxon>
        <taxon>Pecora</taxon>
        <taxon>Bovidae</taxon>
        <taxon>Caprinae</taxon>
        <taxon>Ovis</taxon>
    </lineage>
</organism>
<name>A0A835ZX47_SHEEP</name>
<feature type="compositionally biased region" description="Basic and acidic residues" evidence="1">
    <location>
        <begin position="14"/>
        <end position="23"/>
    </location>
</feature>
<accession>A0A835ZX47</accession>
<evidence type="ECO:0000256" key="1">
    <source>
        <dbReference type="SAM" id="MobiDB-lite"/>
    </source>
</evidence>
<gene>
    <name evidence="2" type="ORF">JEQ12_003946</name>
</gene>
<dbReference type="AlphaFoldDB" id="A0A835ZX47"/>
<feature type="compositionally biased region" description="Basic and acidic residues" evidence="1">
    <location>
        <begin position="217"/>
        <end position="233"/>
    </location>
</feature>
<dbReference type="GO" id="GO:0005634">
    <property type="term" value="C:nucleus"/>
    <property type="evidence" value="ECO:0007669"/>
    <property type="project" value="UniProtKB-ARBA"/>
</dbReference>
<dbReference type="InterPro" id="IPR011856">
    <property type="entry name" value="tRNA_endonuc-like_dom_sf"/>
</dbReference>
<dbReference type="SUPFAM" id="SSF53032">
    <property type="entry name" value="tRNA-intron endonuclease catalytic domain-like"/>
    <property type="match status" value="1"/>
</dbReference>
<protein>
    <recommendedName>
        <fullName evidence="4">tRNA-splicing endonuclease subunit Sen15 domain-containing protein</fullName>
    </recommendedName>
</protein>
<dbReference type="Proteomes" id="UP000664991">
    <property type="component" value="Unassembled WGS sequence"/>
</dbReference>
<dbReference type="Gene3D" id="3.40.1350.10">
    <property type="match status" value="1"/>
</dbReference>
<dbReference type="PANTHER" id="PTHR28582">
    <property type="entry name" value="TRNA-SPLICING ENDONUCLEASE SUBUNIT SEN15"/>
    <property type="match status" value="1"/>
</dbReference>
<dbReference type="InterPro" id="IPR036167">
    <property type="entry name" value="tRNA_intron_Endo_cat-like_sf"/>
</dbReference>
<feature type="region of interest" description="Disordered" evidence="1">
    <location>
        <begin position="217"/>
        <end position="251"/>
    </location>
</feature>
<evidence type="ECO:0000313" key="3">
    <source>
        <dbReference type="Proteomes" id="UP000664991"/>
    </source>
</evidence>
<evidence type="ECO:0000313" key="2">
    <source>
        <dbReference type="EMBL" id="KAG5202556.1"/>
    </source>
</evidence>
<evidence type="ECO:0008006" key="4">
    <source>
        <dbReference type="Google" id="ProtNLM"/>
    </source>
</evidence>
<dbReference type="GO" id="GO:0006388">
    <property type="term" value="P:tRNA splicing, via endonucleolytic cleavage and ligation"/>
    <property type="evidence" value="ECO:0007669"/>
    <property type="project" value="InterPro"/>
</dbReference>
<comment type="caution">
    <text evidence="2">The sequence shown here is derived from an EMBL/GenBank/DDBJ whole genome shotgun (WGS) entry which is preliminary data.</text>
</comment>
<sequence length="283" mass="31269">MEERGESQPTAGCGDERPGEDRGGGSAHPWAPEDAWMGTHPKYLEMMELDIGDATQVYIAFLVYLDLMENINWTPLCLDDYARTQGKGIRNRDVLMKKYQEISGLGEDQGRIMMDSEGENGSQSAATVCAMPTVEEAGQAILAGLRTLEFFLFQTLLCTPPPARPPRAIFWTSVKSLKMSTSSLLIDAEQRLPFRDLVDTRCESLCPAVLIVFEKSKPSQSGEKEQSKNDRKAPGQTGAMPERSRDPPWLQGVTLKVTKDIDAQIKIDARIADERVCPTTGLA</sequence>
<reference evidence="2 3" key="1">
    <citation type="submission" date="2020-12" db="EMBL/GenBank/DDBJ databases">
        <title>De novo assembly of Tibetan sheep genome.</title>
        <authorList>
            <person name="Li X."/>
        </authorList>
    </citation>
    <scope>NUCLEOTIDE SEQUENCE [LARGE SCALE GENOMIC DNA]</scope>
    <source>
        <tissue evidence="2">Heart</tissue>
    </source>
</reference>
<dbReference type="GO" id="GO:0003676">
    <property type="term" value="F:nucleic acid binding"/>
    <property type="evidence" value="ECO:0007669"/>
    <property type="project" value="InterPro"/>
</dbReference>
<feature type="region of interest" description="Disordered" evidence="1">
    <location>
        <begin position="1"/>
        <end position="34"/>
    </location>
</feature>